<evidence type="ECO:0008006" key="2">
    <source>
        <dbReference type="Google" id="ProtNLM"/>
    </source>
</evidence>
<protein>
    <recommendedName>
        <fullName evidence="2">DUF2442 domain-containing protein</fullName>
    </recommendedName>
</protein>
<evidence type="ECO:0000313" key="1">
    <source>
        <dbReference type="EMBL" id="VAW13678.1"/>
    </source>
</evidence>
<dbReference type="InterPro" id="IPR018841">
    <property type="entry name" value="DUF2442"/>
</dbReference>
<sequence>MKLKSHGKSISSVEVLNISEFGIWIFVGAKEYFLTFKEFPWFKDATLVQIQNVELLHNSHLHWRDIDVDLHIESLENTEKYSLVCR</sequence>
<dbReference type="EMBL" id="UOEN01000183">
    <property type="protein sequence ID" value="VAW13678.1"/>
    <property type="molecule type" value="Genomic_DNA"/>
</dbReference>
<accession>A0A3B0T6Q5</accession>
<dbReference type="Pfam" id="PF10387">
    <property type="entry name" value="DUF2442"/>
    <property type="match status" value="1"/>
</dbReference>
<dbReference type="Gene3D" id="3.30.2020.40">
    <property type="entry name" value="Uncharacterised protein PF10387, DUF2442"/>
    <property type="match status" value="1"/>
</dbReference>
<gene>
    <name evidence="1" type="ORF">MNBD_BACTEROID05-1242</name>
</gene>
<organism evidence="1">
    <name type="scientific">hydrothermal vent metagenome</name>
    <dbReference type="NCBI Taxonomy" id="652676"/>
    <lineage>
        <taxon>unclassified sequences</taxon>
        <taxon>metagenomes</taxon>
        <taxon>ecological metagenomes</taxon>
    </lineage>
</organism>
<dbReference type="AlphaFoldDB" id="A0A3B0T6Q5"/>
<name>A0A3B0T6Q5_9ZZZZ</name>
<proteinExistence type="predicted"/>
<reference evidence="1" key="1">
    <citation type="submission" date="2018-06" db="EMBL/GenBank/DDBJ databases">
        <authorList>
            <person name="Zhirakovskaya E."/>
        </authorList>
    </citation>
    <scope>NUCLEOTIDE SEQUENCE</scope>
</reference>